<dbReference type="OrthoDB" id="5143362at2759"/>
<gene>
    <name evidence="2" type="ORF">D0869_14543</name>
</gene>
<proteinExistence type="predicted"/>
<dbReference type="EMBL" id="QWIJ01002159">
    <property type="protein sequence ID" value="RMX72513.1"/>
    <property type="molecule type" value="Genomic_DNA"/>
</dbReference>
<feature type="region of interest" description="Disordered" evidence="1">
    <location>
        <begin position="163"/>
        <end position="226"/>
    </location>
</feature>
<name>A0A3M6W1Y6_HORWE</name>
<protein>
    <submittedName>
        <fullName evidence="2">Uncharacterized protein</fullName>
    </submittedName>
</protein>
<feature type="compositionally biased region" description="Low complexity" evidence="1">
    <location>
        <begin position="169"/>
        <end position="226"/>
    </location>
</feature>
<reference evidence="2 3" key="1">
    <citation type="journal article" date="2018" name="BMC Genomics">
        <title>Genomic evidence for intraspecific hybridization in a clonal and extremely halotolerant yeast.</title>
        <authorList>
            <person name="Gostincar C."/>
            <person name="Stajich J.E."/>
            <person name="Zupancic J."/>
            <person name="Zalar P."/>
            <person name="Gunde-Cimerman N."/>
        </authorList>
    </citation>
    <scope>NUCLEOTIDE SEQUENCE [LARGE SCALE GENOMIC DNA]</scope>
    <source>
        <strain evidence="2 3">EXF-6656</strain>
    </source>
</reference>
<dbReference type="AlphaFoldDB" id="A0A3M6W1Y6"/>
<dbReference type="Proteomes" id="UP000281245">
    <property type="component" value="Unassembled WGS sequence"/>
</dbReference>
<organism evidence="2 3">
    <name type="scientific">Hortaea werneckii</name>
    <name type="common">Black yeast</name>
    <name type="synonym">Cladosporium werneckii</name>
    <dbReference type="NCBI Taxonomy" id="91943"/>
    <lineage>
        <taxon>Eukaryota</taxon>
        <taxon>Fungi</taxon>
        <taxon>Dikarya</taxon>
        <taxon>Ascomycota</taxon>
        <taxon>Pezizomycotina</taxon>
        <taxon>Dothideomycetes</taxon>
        <taxon>Dothideomycetidae</taxon>
        <taxon>Mycosphaerellales</taxon>
        <taxon>Teratosphaeriaceae</taxon>
        <taxon>Hortaea</taxon>
    </lineage>
</organism>
<evidence type="ECO:0000313" key="3">
    <source>
        <dbReference type="Proteomes" id="UP000281245"/>
    </source>
</evidence>
<evidence type="ECO:0000313" key="2">
    <source>
        <dbReference type="EMBL" id="RMX72513.1"/>
    </source>
</evidence>
<evidence type="ECO:0000256" key="1">
    <source>
        <dbReference type="SAM" id="MobiDB-lite"/>
    </source>
</evidence>
<sequence length="322" mass="31946">MYRSGRKSSPHSAEHGQRPQPRLSGSTKAVTGMQERAGFVYSLSTPIMYSKAALLAVGAFATTAIAQSASVTITASHGGAGNGLTNTTITVPLGSLYTNAALDEVSYLYLTGSNDAVLESITCTPHRYANGTGEAGRPFTSSSPSLLSTNTVKVGSLTCVASDSNDANGTSGTSTSSNTGVPTSSSVVSATSAATRNSTNPSLTILSATSSSSEDGDATGAAAATSPMTSTFLTTISGTSSEDGQTSAQQQSTVTSVMSASGSTTVTSTLDDGAAETAASETTSTSSAPTSLSAENAAPKLRFGEAIWSGLAVGALGLAVVV</sequence>
<dbReference type="VEuPathDB" id="FungiDB:BTJ68_10325"/>
<accession>A0A3M6W1Y6</accession>
<feature type="region of interest" description="Disordered" evidence="1">
    <location>
        <begin position="1"/>
        <end position="29"/>
    </location>
</feature>
<comment type="caution">
    <text evidence="2">The sequence shown here is derived from an EMBL/GenBank/DDBJ whole genome shotgun (WGS) entry which is preliminary data.</text>
</comment>